<dbReference type="STRING" id="471853.Bcav_0946"/>
<feature type="compositionally biased region" description="Pro residues" evidence="1">
    <location>
        <begin position="215"/>
        <end position="232"/>
    </location>
</feature>
<proteinExistence type="predicted"/>
<dbReference type="InterPro" id="IPR036388">
    <property type="entry name" value="WH-like_DNA-bd_sf"/>
</dbReference>
<dbReference type="Pfam" id="PF01527">
    <property type="entry name" value="HTH_Tnp_1"/>
    <property type="match status" value="1"/>
</dbReference>
<evidence type="ECO:0000256" key="1">
    <source>
        <dbReference type="SAM" id="MobiDB-lite"/>
    </source>
</evidence>
<dbReference type="InterPro" id="IPR002514">
    <property type="entry name" value="Transposase_8"/>
</dbReference>
<dbReference type="GO" id="GO:0006313">
    <property type="term" value="P:DNA transposition"/>
    <property type="evidence" value="ECO:0007669"/>
    <property type="project" value="InterPro"/>
</dbReference>
<keyword evidence="4" id="KW-1185">Reference proteome</keyword>
<reference evidence="3 4" key="1">
    <citation type="journal article" date="2009" name="Stand. Genomic Sci.">
        <title>Complete genome sequence of Beutenbergia cavernae type strain (HKI 0122).</title>
        <authorList>
            <person name="Land M."/>
            <person name="Pukall R."/>
            <person name="Abt B."/>
            <person name="Goker M."/>
            <person name="Rohde M."/>
            <person name="Glavina Del Rio T."/>
            <person name="Tice H."/>
            <person name="Copeland A."/>
            <person name="Cheng J.F."/>
            <person name="Lucas S."/>
            <person name="Chen F."/>
            <person name="Nolan M."/>
            <person name="Bruce D."/>
            <person name="Goodwin L."/>
            <person name="Pitluck S."/>
            <person name="Ivanova N."/>
            <person name="Mavromatis K."/>
            <person name="Ovchinnikova G."/>
            <person name="Pati A."/>
            <person name="Chen A."/>
            <person name="Palaniappan K."/>
            <person name="Hauser L."/>
            <person name="Chang Y.J."/>
            <person name="Jefferies C.C."/>
            <person name="Saunders E."/>
            <person name="Brettin T."/>
            <person name="Detter J.C."/>
            <person name="Han C."/>
            <person name="Chain P."/>
            <person name="Bristow J."/>
            <person name="Eisen J.A."/>
            <person name="Markowitz V."/>
            <person name="Hugenholtz P."/>
            <person name="Kyrpides N.C."/>
            <person name="Klenk H.P."/>
            <person name="Lapidus A."/>
        </authorList>
    </citation>
    <scope>NUCLEOTIDE SEQUENCE [LARGE SCALE GENOMIC DNA]</scope>
    <source>
        <strain evidence="4">ATCC BAA-8 / DSM 12333 / NBRC 16432</strain>
    </source>
</reference>
<feature type="region of interest" description="Disordered" evidence="1">
    <location>
        <begin position="159"/>
        <end position="234"/>
    </location>
</feature>
<gene>
    <name evidence="3" type="ordered locus">Bcav_0946</name>
</gene>
<dbReference type="HOGENOM" id="CLU_692189_0_0_11"/>
<feature type="compositionally biased region" description="Pro residues" evidence="1">
    <location>
        <begin position="175"/>
        <end position="205"/>
    </location>
</feature>
<evidence type="ECO:0000313" key="3">
    <source>
        <dbReference type="EMBL" id="ACQ79207.1"/>
    </source>
</evidence>
<dbReference type="RefSeq" id="WP_012725987.1">
    <property type="nucleotide sequence ID" value="NC_012669.1"/>
</dbReference>
<keyword evidence="2" id="KW-0812">Transmembrane</keyword>
<dbReference type="OrthoDB" id="4426778at2"/>
<feature type="transmembrane region" description="Helical" evidence="2">
    <location>
        <begin position="249"/>
        <end position="268"/>
    </location>
</feature>
<accession>C5C021</accession>
<feature type="compositionally biased region" description="Low complexity" evidence="1">
    <location>
        <begin position="75"/>
        <end position="105"/>
    </location>
</feature>
<dbReference type="SUPFAM" id="SSF46689">
    <property type="entry name" value="Homeodomain-like"/>
    <property type="match status" value="1"/>
</dbReference>
<feature type="transmembrane region" description="Helical" evidence="2">
    <location>
        <begin position="351"/>
        <end position="371"/>
    </location>
</feature>
<keyword evidence="2" id="KW-0472">Membrane</keyword>
<feature type="transmembrane region" description="Helical" evidence="2">
    <location>
        <begin position="274"/>
        <end position="298"/>
    </location>
</feature>
<dbReference type="eggNOG" id="COG2963">
    <property type="taxonomic scope" value="Bacteria"/>
</dbReference>
<dbReference type="PRINTS" id="PR01217">
    <property type="entry name" value="PRICHEXTENSN"/>
</dbReference>
<organism evidence="3 4">
    <name type="scientific">Beutenbergia cavernae (strain ATCC BAA-8 / DSM 12333 / CCUG 43141 / JCM 11478 / NBRC 16432 / NCIMB 13614 / HKI 0122)</name>
    <dbReference type="NCBI Taxonomy" id="471853"/>
    <lineage>
        <taxon>Bacteria</taxon>
        <taxon>Bacillati</taxon>
        <taxon>Actinomycetota</taxon>
        <taxon>Actinomycetes</taxon>
        <taxon>Micrococcales</taxon>
        <taxon>Beutenbergiaceae</taxon>
        <taxon>Beutenbergia</taxon>
    </lineage>
</organism>
<protein>
    <submittedName>
        <fullName evidence="3">Transposase IS3/IS911 family protein</fullName>
    </submittedName>
</protein>
<feature type="compositionally biased region" description="Pro residues" evidence="1">
    <location>
        <begin position="106"/>
        <end position="118"/>
    </location>
</feature>
<feature type="compositionally biased region" description="Basic and acidic residues" evidence="1">
    <location>
        <begin position="42"/>
        <end position="58"/>
    </location>
</feature>
<dbReference type="KEGG" id="bcv:Bcav_0946"/>
<dbReference type="AlphaFoldDB" id="C5C021"/>
<dbReference type="Proteomes" id="UP000007962">
    <property type="component" value="Chromosome"/>
</dbReference>
<keyword evidence="2" id="KW-1133">Transmembrane helix</keyword>
<sequence length="415" mass="43122">MGGQRYPAELRTAVVEQALTTGQAASVVARERGISPNTLRRWIREHQEQERAGEREPGPQDAAPAQVTSSPAPVPAEAEPVVAEPEAAVAEPTVVEAGPVVAEPTPAVPDPTPAPVPWQPERAMAVRRRLAAMALREPGPTPLVREPVQVPVVAEPERAPVVLEAEPEPERVPDPIVPEPEPAPDPIVPDPIVPEPEPELNPGPGPAAVVQDQPAPGPTPADPAPASPPASPPAVRAPVRAVLPGWARAWMGAVVVAWVVSLVVAATVTASSSLWNAAFVAHALFLVVGLGAVVALDWHGLLWLVGRRDLGETLRLADAVTPLIWIGVGGLMVSGSLLGPDLSSPMTWAKLVLVLVVALNGVLTPATAAQLRALPPSVRPLRVPRRVFGRLVLATGVSQAGWLGAAAIGFANALT</sequence>
<name>C5C021_BEUC1</name>
<evidence type="ECO:0000313" key="4">
    <source>
        <dbReference type="Proteomes" id="UP000007962"/>
    </source>
</evidence>
<dbReference type="Gene3D" id="1.10.10.10">
    <property type="entry name" value="Winged helix-like DNA-binding domain superfamily/Winged helix DNA-binding domain"/>
    <property type="match status" value="1"/>
</dbReference>
<dbReference type="GO" id="GO:0004803">
    <property type="term" value="F:transposase activity"/>
    <property type="evidence" value="ECO:0007669"/>
    <property type="project" value="InterPro"/>
</dbReference>
<feature type="transmembrane region" description="Helical" evidence="2">
    <location>
        <begin position="319"/>
        <end position="339"/>
    </location>
</feature>
<dbReference type="eggNOG" id="COG3468">
    <property type="taxonomic scope" value="Bacteria"/>
</dbReference>
<feature type="region of interest" description="Disordered" evidence="1">
    <location>
        <begin position="34"/>
        <end position="118"/>
    </location>
</feature>
<evidence type="ECO:0000256" key="2">
    <source>
        <dbReference type="SAM" id="Phobius"/>
    </source>
</evidence>
<dbReference type="InterPro" id="IPR009057">
    <property type="entry name" value="Homeodomain-like_sf"/>
</dbReference>
<dbReference type="GO" id="GO:0003677">
    <property type="term" value="F:DNA binding"/>
    <property type="evidence" value="ECO:0007669"/>
    <property type="project" value="InterPro"/>
</dbReference>
<dbReference type="EMBL" id="CP001618">
    <property type="protein sequence ID" value="ACQ79207.1"/>
    <property type="molecule type" value="Genomic_DNA"/>
</dbReference>
<feature type="transmembrane region" description="Helical" evidence="2">
    <location>
        <begin position="391"/>
        <end position="414"/>
    </location>
</feature>